<evidence type="ECO:0000313" key="1">
    <source>
        <dbReference type="EMBL" id="KAF1968973.1"/>
    </source>
</evidence>
<dbReference type="AlphaFoldDB" id="A0A6A5UUW6"/>
<accession>A0A6A5UUW6</accession>
<sequence>MPLVELQNGPSQWGDIKDAADILLKASVYPNVNMLGAELQRHYNNYGLFALNLRPGVNTNRRAVLVCNGEKITIAFEGSTPDEAHQDNWVNAKGPGWWELDHPIYDRENRVHSFYHQNWRRMQWSTCDALNRAVDFICHRGDQPKQIVIVGYSQGGGVSTFADIDIVEHIRNTWGTQSIGPQEWTKEESLGSLVQHLTVAAIGAADQGYYTTLNDFYGQYQIRAWDFMSTSDTSLHTHFNEFRAWRGYHYILPRVIAGQFDNDFGAQGHGILGYFRVAEWMAENKSDQVRSEYNY</sequence>
<dbReference type="OrthoDB" id="426718at2759"/>
<organism evidence="1 2">
    <name type="scientific">Bimuria novae-zelandiae CBS 107.79</name>
    <dbReference type="NCBI Taxonomy" id="1447943"/>
    <lineage>
        <taxon>Eukaryota</taxon>
        <taxon>Fungi</taxon>
        <taxon>Dikarya</taxon>
        <taxon>Ascomycota</taxon>
        <taxon>Pezizomycotina</taxon>
        <taxon>Dothideomycetes</taxon>
        <taxon>Pleosporomycetidae</taxon>
        <taxon>Pleosporales</taxon>
        <taxon>Massarineae</taxon>
        <taxon>Didymosphaeriaceae</taxon>
        <taxon>Bimuria</taxon>
    </lineage>
</organism>
<keyword evidence="2" id="KW-1185">Reference proteome</keyword>
<proteinExistence type="predicted"/>
<gene>
    <name evidence="1" type="ORF">BU23DRAFT_582911</name>
</gene>
<name>A0A6A5UUW6_9PLEO</name>
<reference evidence="1" key="1">
    <citation type="journal article" date="2020" name="Stud. Mycol.">
        <title>101 Dothideomycetes genomes: a test case for predicting lifestyles and emergence of pathogens.</title>
        <authorList>
            <person name="Haridas S."/>
            <person name="Albert R."/>
            <person name="Binder M."/>
            <person name="Bloem J."/>
            <person name="Labutti K."/>
            <person name="Salamov A."/>
            <person name="Andreopoulos B."/>
            <person name="Baker S."/>
            <person name="Barry K."/>
            <person name="Bills G."/>
            <person name="Bluhm B."/>
            <person name="Cannon C."/>
            <person name="Castanera R."/>
            <person name="Culley D."/>
            <person name="Daum C."/>
            <person name="Ezra D."/>
            <person name="Gonzalez J."/>
            <person name="Henrissat B."/>
            <person name="Kuo A."/>
            <person name="Liang C."/>
            <person name="Lipzen A."/>
            <person name="Lutzoni F."/>
            <person name="Magnuson J."/>
            <person name="Mondo S."/>
            <person name="Nolan M."/>
            <person name="Ohm R."/>
            <person name="Pangilinan J."/>
            <person name="Park H.-J."/>
            <person name="Ramirez L."/>
            <person name="Alfaro M."/>
            <person name="Sun H."/>
            <person name="Tritt A."/>
            <person name="Yoshinaga Y."/>
            <person name="Zwiers L.-H."/>
            <person name="Turgeon B."/>
            <person name="Goodwin S."/>
            <person name="Spatafora J."/>
            <person name="Crous P."/>
            <person name="Grigoriev I."/>
        </authorList>
    </citation>
    <scope>NUCLEOTIDE SEQUENCE</scope>
    <source>
        <strain evidence="1">CBS 107.79</strain>
    </source>
</reference>
<dbReference type="SUPFAM" id="SSF53474">
    <property type="entry name" value="alpha/beta-Hydrolases"/>
    <property type="match status" value="1"/>
</dbReference>
<dbReference type="InterPro" id="IPR029058">
    <property type="entry name" value="AB_hydrolase_fold"/>
</dbReference>
<evidence type="ECO:0008006" key="3">
    <source>
        <dbReference type="Google" id="ProtNLM"/>
    </source>
</evidence>
<evidence type="ECO:0000313" key="2">
    <source>
        <dbReference type="Proteomes" id="UP000800036"/>
    </source>
</evidence>
<dbReference type="EMBL" id="ML976714">
    <property type="protein sequence ID" value="KAF1968973.1"/>
    <property type="molecule type" value="Genomic_DNA"/>
</dbReference>
<dbReference type="Gene3D" id="3.40.50.1820">
    <property type="entry name" value="alpha/beta hydrolase"/>
    <property type="match status" value="1"/>
</dbReference>
<protein>
    <recommendedName>
        <fullName evidence="3">Fungal lipase-like domain-containing protein</fullName>
    </recommendedName>
</protein>
<dbReference type="Proteomes" id="UP000800036">
    <property type="component" value="Unassembled WGS sequence"/>
</dbReference>